<dbReference type="PROSITE" id="PS50157">
    <property type="entry name" value="ZINC_FINGER_C2H2_2"/>
    <property type="match status" value="2"/>
</dbReference>
<feature type="region of interest" description="Disordered" evidence="6">
    <location>
        <begin position="83"/>
        <end position="126"/>
    </location>
</feature>
<feature type="domain" description="C2H2-type" evidence="7">
    <location>
        <begin position="180"/>
        <end position="209"/>
    </location>
</feature>
<accession>V2Y6D8</accession>
<dbReference type="GO" id="GO:0000978">
    <property type="term" value="F:RNA polymerase II cis-regulatory region sequence-specific DNA binding"/>
    <property type="evidence" value="ECO:0007669"/>
    <property type="project" value="TreeGrafter"/>
</dbReference>
<gene>
    <name evidence="8" type="ORF">Moror_5817</name>
</gene>
<dbReference type="SUPFAM" id="SSF57667">
    <property type="entry name" value="beta-beta-alpha zinc fingers"/>
    <property type="match status" value="1"/>
</dbReference>
<feature type="compositionally biased region" description="Polar residues" evidence="6">
    <location>
        <begin position="83"/>
        <end position="95"/>
    </location>
</feature>
<evidence type="ECO:0000256" key="3">
    <source>
        <dbReference type="ARBA" id="ARBA00022771"/>
    </source>
</evidence>
<feature type="compositionally biased region" description="Polar residues" evidence="6">
    <location>
        <begin position="110"/>
        <end position="126"/>
    </location>
</feature>
<keyword evidence="1" id="KW-0479">Metal-binding</keyword>
<evidence type="ECO:0000256" key="1">
    <source>
        <dbReference type="ARBA" id="ARBA00022723"/>
    </source>
</evidence>
<keyword evidence="2" id="KW-0677">Repeat</keyword>
<dbReference type="InterPro" id="IPR013087">
    <property type="entry name" value="Znf_C2H2_type"/>
</dbReference>
<evidence type="ECO:0000256" key="4">
    <source>
        <dbReference type="ARBA" id="ARBA00022833"/>
    </source>
</evidence>
<name>V2Y6D8_MONRO</name>
<dbReference type="FunFam" id="3.30.160.60:FF:000710">
    <property type="entry name" value="Zinc finger protein 768"/>
    <property type="match status" value="1"/>
</dbReference>
<dbReference type="KEGG" id="mrr:Moror_5817"/>
<keyword evidence="9" id="KW-1185">Reference proteome</keyword>
<proteinExistence type="predicted"/>
<evidence type="ECO:0000313" key="8">
    <source>
        <dbReference type="EMBL" id="ESK87229.1"/>
    </source>
</evidence>
<dbReference type="Gene3D" id="3.30.160.60">
    <property type="entry name" value="Classic Zinc Finger"/>
    <property type="match status" value="2"/>
</dbReference>
<feature type="region of interest" description="Disordered" evidence="6">
    <location>
        <begin position="223"/>
        <end position="245"/>
    </location>
</feature>
<keyword evidence="3 5" id="KW-0863">Zinc-finger</keyword>
<dbReference type="EMBL" id="AWSO01000819">
    <property type="protein sequence ID" value="ESK87229.1"/>
    <property type="molecule type" value="Genomic_DNA"/>
</dbReference>
<dbReference type="Proteomes" id="UP000017559">
    <property type="component" value="Unassembled WGS sequence"/>
</dbReference>
<dbReference type="InterPro" id="IPR036236">
    <property type="entry name" value="Znf_C2H2_sf"/>
</dbReference>
<organism evidence="8 9">
    <name type="scientific">Moniliophthora roreri (strain MCA 2997)</name>
    <name type="common">Cocoa frosty pod rot fungus</name>
    <name type="synonym">Crinipellis roreri</name>
    <dbReference type="NCBI Taxonomy" id="1381753"/>
    <lineage>
        <taxon>Eukaryota</taxon>
        <taxon>Fungi</taxon>
        <taxon>Dikarya</taxon>
        <taxon>Basidiomycota</taxon>
        <taxon>Agaricomycotina</taxon>
        <taxon>Agaricomycetes</taxon>
        <taxon>Agaricomycetidae</taxon>
        <taxon>Agaricales</taxon>
        <taxon>Marasmiineae</taxon>
        <taxon>Marasmiaceae</taxon>
        <taxon>Moniliophthora</taxon>
    </lineage>
</organism>
<dbReference type="AlphaFoldDB" id="V2Y6D8"/>
<dbReference type="GO" id="GO:0008270">
    <property type="term" value="F:zinc ion binding"/>
    <property type="evidence" value="ECO:0007669"/>
    <property type="project" value="UniProtKB-KW"/>
</dbReference>
<dbReference type="PANTHER" id="PTHR23235:SF120">
    <property type="entry name" value="KRUPPEL-LIKE FACTOR 15"/>
    <property type="match status" value="1"/>
</dbReference>
<dbReference type="HOGENOM" id="CLU_1133841_0_0_1"/>
<feature type="region of interest" description="Disordered" evidence="6">
    <location>
        <begin position="153"/>
        <end position="175"/>
    </location>
</feature>
<dbReference type="OrthoDB" id="3437960at2759"/>
<evidence type="ECO:0000256" key="2">
    <source>
        <dbReference type="ARBA" id="ARBA00022737"/>
    </source>
</evidence>
<evidence type="ECO:0000313" key="9">
    <source>
        <dbReference type="Proteomes" id="UP000017559"/>
    </source>
</evidence>
<dbReference type="Pfam" id="PF00096">
    <property type="entry name" value="zf-C2H2"/>
    <property type="match status" value="2"/>
</dbReference>
<comment type="caution">
    <text evidence="8">The sequence shown here is derived from an EMBL/GenBank/DDBJ whole genome shotgun (WGS) entry which is preliminary data.</text>
</comment>
<sequence>MESRSIEGGTANNNTHGSDTHVSNSKILLLRYKVTMTLNLTDLSPFIHVPAKSLQTVECYGPECTGLHSLLEHYRYPAQLQPVTSGRESNAEQNSPPDPDVRIYGRGRTRNTAPSTSSTPRTNGVHNATALHTSSRAVRSSFDLQQVQLARGSVSTTSGPHLQTSTQAAAQAPESSSKRYFCTVPGCGKGYTQRHNLNYHLNSHKGLKPYVCQECEKGFGSKSDLRRHRKAKTLPCGKSKASGPA</sequence>
<dbReference type="SMART" id="SM00355">
    <property type="entry name" value="ZnF_C2H2"/>
    <property type="match status" value="2"/>
</dbReference>
<evidence type="ECO:0000256" key="6">
    <source>
        <dbReference type="SAM" id="MobiDB-lite"/>
    </source>
</evidence>
<feature type="domain" description="C2H2-type" evidence="7">
    <location>
        <begin position="210"/>
        <end position="233"/>
    </location>
</feature>
<evidence type="ECO:0000259" key="7">
    <source>
        <dbReference type="PROSITE" id="PS50157"/>
    </source>
</evidence>
<evidence type="ECO:0000256" key="5">
    <source>
        <dbReference type="PROSITE-ProRule" id="PRU00042"/>
    </source>
</evidence>
<feature type="region of interest" description="Disordered" evidence="6">
    <location>
        <begin position="1"/>
        <end position="21"/>
    </location>
</feature>
<dbReference type="PROSITE" id="PS00028">
    <property type="entry name" value="ZINC_FINGER_C2H2_1"/>
    <property type="match status" value="1"/>
</dbReference>
<keyword evidence="4" id="KW-0862">Zinc</keyword>
<feature type="compositionally biased region" description="Polar residues" evidence="6">
    <location>
        <begin position="10"/>
        <end position="21"/>
    </location>
</feature>
<protein>
    <submittedName>
        <fullName evidence="8">Zinc finger protein 133</fullName>
    </submittedName>
</protein>
<reference evidence="8 9" key="1">
    <citation type="journal article" date="2014" name="BMC Genomics">
        <title>Genome and secretome analysis of the hemibiotrophic fungal pathogen, Moniliophthora roreri, which causes frosty pod rot disease of cacao: mechanisms of the biotrophic and necrotrophic phases.</title>
        <authorList>
            <person name="Meinhardt L.W."/>
            <person name="Costa G.G.L."/>
            <person name="Thomazella D.P.T."/>
            <person name="Teixeira P.J.P.L."/>
            <person name="Carazzolle M.F."/>
            <person name="Schuster S.C."/>
            <person name="Carlson J.E."/>
            <person name="Guiltinan M.J."/>
            <person name="Mieczkowski P."/>
            <person name="Farmer A."/>
            <person name="Ramaraj T."/>
            <person name="Crozier J."/>
            <person name="Davis R.E."/>
            <person name="Shao J."/>
            <person name="Melnick R.L."/>
            <person name="Pereira G.A.G."/>
            <person name="Bailey B.A."/>
        </authorList>
    </citation>
    <scope>NUCLEOTIDE SEQUENCE [LARGE SCALE GENOMIC DNA]</scope>
    <source>
        <strain evidence="8 9">MCA 2997</strain>
    </source>
</reference>
<dbReference type="PANTHER" id="PTHR23235">
    <property type="entry name" value="KRUEPPEL-LIKE TRANSCRIPTION FACTOR"/>
    <property type="match status" value="1"/>
</dbReference>
<dbReference type="GO" id="GO:0000981">
    <property type="term" value="F:DNA-binding transcription factor activity, RNA polymerase II-specific"/>
    <property type="evidence" value="ECO:0007669"/>
    <property type="project" value="TreeGrafter"/>
</dbReference>